<dbReference type="InterPro" id="IPR036396">
    <property type="entry name" value="Cyt_P450_sf"/>
</dbReference>
<comment type="cofactor">
    <cofactor evidence="1">
        <name>heme</name>
        <dbReference type="ChEBI" id="CHEBI:30413"/>
    </cofactor>
</comment>
<dbReference type="AlphaFoldDB" id="A0A2G3PNX6"/>
<dbReference type="GO" id="GO:0008395">
    <property type="term" value="F:steroid hydroxylase activity"/>
    <property type="evidence" value="ECO:0007669"/>
    <property type="project" value="TreeGrafter"/>
</dbReference>
<comment type="similarity">
    <text evidence="2">Belongs to the cytochrome P450 family.</text>
</comment>
<evidence type="ECO:0000256" key="1">
    <source>
        <dbReference type="ARBA" id="ARBA00001971"/>
    </source>
</evidence>
<protein>
    <submittedName>
        <fullName evidence="8">Cytochrome P450</fullName>
    </submittedName>
</protein>
<dbReference type="Proteomes" id="UP000225108">
    <property type="component" value="Unassembled WGS sequence"/>
</dbReference>
<evidence type="ECO:0000256" key="2">
    <source>
        <dbReference type="ARBA" id="ARBA00010617"/>
    </source>
</evidence>
<evidence type="ECO:0000256" key="5">
    <source>
        <dbReference type="ARBA" id="ARBA00023002"/>
    </source>
</evidence>
<comment type="caution">
    <text evidence="8">The sequence shown here is derived from an EMBL/GenBank/DDBJ whole genome shotgun (WGS) entry which is preliminary data.</text>
</comment>
<dbReference type="PANTHER" id="PTHR46696:SF4">
    <property type="entry name" value="BIOTIN BIOSYNTHESIS CYTOCHROME P450"/>
    <property type="match status" value="1"/>
</dbReference>
<dbReference type="GO" id="GO:0006707">
    <property type="term" value="P:cholesterol catabolic process"/>
    <property type="evidence" value="ECO:0007669"/>
    <property type="project" value="TreeGrafter"/>
</dbReference>
<dbReference type="GO" id="GO:0020037">
    <property type="term" value="F:heme binding"/>
    <property type="evidence" value="ECO:0007669"/>
    <property type="project" value="InterPro"/>
</dbReference>
<dbReference type="GO" id="GO:0036199">
    <property type="term" value="F:cholest-4-en-3-one 26-monooxygenase activity"/>
    <property type="evidence" value="ECO:0007669"/>
    <property type="project" value="TreeGrafter"/>
</dbReference>
<dbReference type="SUPFAM" id="SSF48264">
    <property type="entry name" value="Cytochrome P450"/>
    <property type="match status" value="1"/>
</dbReference>
<dbReference type="InterPro" id="IPR001128">
    <property type="entry name" value="Cyt_P450"/>
</dbReference>
<evidence type="ECO:0000313" key="9">
    <source>
        <dbReference type="Proteomes" id="UP000225108"/>
    </source>
</evidence>
<dbReference type="Pfam" id="PF00067">
    <property type="entry name" value="p450"/>
    <property type="match status" value="1"/>
</dbReference>
<reference evidence="8 9" key="1">
    <citation type="submission" date="2017-10" db="EMBL/GenBank/DDBJ databases">
        <title>The draft genome sequence of Williamsia sp. BULT 1.1 isolated from the semi-arid grassland soils from South Africa.</title>
        <authorList>
            <person name="Kabwe M.H."/>
            <person name="Govender N."/>
            <person name="Mutseka Lunga P."/>
            <person name="Vikram S."/>
            <person name="Makhalanyane T.P."/>
        </authorList>
    </citation>
    <scope>NUCLEOTIDE SEQUENCE [LARGE SCALE GENOMIC DNA]</scope>
    <source>
        <strain evidence="8 9">BULT 1.1</strain>
    </source>
</reference>
<keyword evidence="7" id="KW-0503">Monooxygenase</keyword>
<name>A0A2G3PNX6_WILMA</name>
<sequence>MNAVTDPSALQGWKWPDGTTSVLSRPWDHGRRPIHFDEQTQSWVISGYNAARDVLLGAGWSSDPLAAEVSRQALRANGLEDAPLAQTMLSLDPPDHGRARGALRDVFTPRYVASMSDGIGAIAAEVIDHVPAGVTFDLMSTIAEPLPIAVIAEWLALEPHVAQMMWDETSGLVLGLEGTILPTDDVPSMAGLTAVMAEFLSVCAERRQQPENDLLSLLATDPELELDEVVSNAILLAVAGHETTAKLLGTSMTRLCSGGPGKRLIDTLDDVAAGDVVDELFRLDGTAQIVVRAATDRHEIAGHTIEPGARVIVAIAAANRDPHVFEAPDEFRPYRDKGRPHLALGYGRHRCLGAALARLEVAIALRQLHARRPQLAGPVTWNRSGILRGPTYVPMIFTDGADR</sequence>
<dbReference type="GO" id="GO:0005506">
    <property type="term" value="F:iron ion binding"/>
    <property type="evidence" value="ECO:0007669"/>
    <property type="project" value="InterPro"/>
</dbReference>
<dbReference type="Gene3D" id="1.10.630.10">
    <property type="entry name" value="Cytochrome P450"/>
    <property type="match status" value="1"/>
</dbReference>
<gene>
    <name evidence="8" type="ORF">CSW57_07705</name>
</gene>
<dbReference type="PRINTS" id="PR00359">
    <property type="entry name" value="BP450"/>
</dbReference>
<dbReference type="EMBL" id="PEBD01000005">
    <property type="protein sequence ID" value="PHV67559.1"/>
    <property type="molecule type" value="Genomic_DNA"/>
</dbReference>
<keyword evidence="5" id="KW-0560">Oxidoreductase</keyword>
<proteinExistence type="inferred from homology"/>
<keyword evidence="4" id="KW-0479">Metal-binding</keyword>
<evidence type="ECO:0000313" key="8">
    <source>
        <dbReference type="EMBL" id="PHV67559.1"/>
    </source>
</evidence>
<organism evidence="8 9">
    <name type="scientific">Williamsia marianensis</name>
    <dbReference type="NCBI Taxonomy" id="85044"/>
    <lineage>
        <taxon>Bacteria</taxon>
        <taxon>Bacillati</taxon>
        <taxon>Actinomycetota</taxon>
        <taxon>Actinomycetes</taxon>
        <taxon>Mycobacteriales</taxon>
        <taxon>Nocardiaceae</taxon>
        <taxon>Williamsia</taxon>
    </lineage>
</organism>
<keyword evidence="3" id="KW-0349">Heme</keyword>
<dbReference type="InterPro" id="IPR002397">
    <property type="entry name" value="Cyt_P450_B"/>
</dbReference>
<accession>A0A2G3PNX6</accession>
<evidence type="ECO:0000256" key="3">
    <source>
        <dbReference type="ARBA" id="ARBA00022617"/>
    </source>
</evidence>
<evidence type="ECO:0000256" key="7">
    <source>
        <dbReference type="ARBA" id="ARBA00023033"/>
    </source>
</evidence>
<evidence type="ECO:0000256" key="4">
    <source>
        <dbReference type="ARBA" id="ARBA00022723"/>
    </source>
</evidence>
<dbReference type="PANTHER" id="PTHR46696">
    <property type="entry name" value="P450, PUTATIVE (EUROFUNG)-RELATED"/>
    <property type="match status" value="1"/>
</dbReference>
<keyword evidence="6" id="KW-0408">Iron</keyword>
<dbReference type="RefSeq" id="WP_099382248.1">
    <property type="nucleotide sequence ID" value="NZ_PEBD01000005.1"/>
</dbReference>
<evidence type="ECO:0000256" key="6">
    <source>
        <dbReference type="ARBA" id="ARBA00023004"/>
    </source>
</evidence>